<gene>
    <name evidence="1" type="ORF">HH215_20945</name>
</gene>
<keyword evidence="2" id="KW-1185">Reference proteome</keyword>
<evidence type="ECO:0000313" key="1">
    <source>
        <dbReference type="EMBL" id="QJD85400.1"/>
    </source>
</evidence>
<dbReference type="RefSeq" id="WP_169281662.1">
    <property type="nucleotide sequence ID" value="NZ_CP051680.1"/>
</dbReference>
<sequence>MPHLLDFNASVVTPISGGVAIPVPLTPAKVTLASVIVTIPAVVPRFVQINATVGVSGDVGTGTYLYRINRGGTEIYYSLVGIESGYEKFELNTLLAIDGNATPGPQAYTLTIETVSPGLTATVIGPIEISASVYG</sequence>
<dbReference type="Proteomes" id="UP000502248">
    <property type="component" value="Chromosome"/>
</dbReference>
<evidence type="ECO:0000313" key="2">
    <source>
        <dbReference type="Proteomes" id="UP000502248"/>
    </source>
</evidence>
<dbReference type="KEGG" id="cheb:HH215_20945"/>
<proteinExistence type="predicted"/>
<dbReference type="EMBL" id="CP051680">
    <property type="protein sequence ID" value="QJD85400.1"/>
    <property type="molecule type" value="Genomic_DNA"/>
</dbReference>
<reference evidence="1 2" key="1">
    <citation type="submission" date="2020-04" db="EMBL/GenBank/DDBJ databases">
        <title>Genome sequencing of novel species.</title>
        <authorList>
            <person name="Heo J."/>
            <person name="Kim S.-J."/>
            <person name="Kim J.-S."/>
            <person name="Hong S.-B."/>
            <person name="Kwon S.-W."/>
        </authorList>
    </citation>
    <scope>NUCLEOTIDE SEQUENCE [LARGE SCALE GENOMIC DNA]</scope>
    <source>
        <strain evidence="1 2">MFER-1</strain>
    </source>
</reference>
<protein>
    <recommendedName>
        <fullName evidence="3">Exosporium protein C</fullName>
    </recommendedName>
</protein>
<organism evidence="1 2">
    <name type="scientific">Cohnella herbarum</name>
    <dbReference type="NCBI Taxonomy" id="2728023"/>
    <lineage>
        <taxon>Bacteria</taxon>
        <taxon>Bacillati</taxon>
        <taxon>Bacillota</taxon>
        <taxon>Bacilli</taxon>
        <taxon>Bacillales</taxon>
        <taxon>Paenibacillaceae</taxon>
        <taxon>Cohnella</taxon>
    </lineage>
</organism>
<name>A0A7Z2ZN27_9BACL</name>
<evidence type="ECO:0008006" key="3">
    <source>
        <dbReference type="Google" id="ProtNLM"/>
    </source>
</evidence>
<accession>A0A7Z2ZN27</accession>
<dbReference type="AlphaFoldDB" id="A0A7Z2ZN27"/>